<dbReference type="SMART" id="SM00530">
    <property type="entry name" value="HTH_XRE"/>
    <property type="match status" value="1"/>
</dbReference>
<dbReference type="InterPro" id="IPR001387">
    <property type="entry name" value="Cro/C1-type_HTH"/>
</dbReference>
<dbReference type="InterPro" id="IPR039418">
    <property type="entry name" value="LexA-like"/>
</dbReference>
<evidence type="ECO:0000256" key="1">
    <source>
        <dbReference type="ARBA" id="ARBA00023015"/>
    </source>
</evidence>
<proteinExistence type="predicted"/>
<dbReference type="PANTHER" id="PTHR40661">
    <property type="match status" value="1"/>
</dbReference>
<evidence type="ECO:0000256" key="2">
    <source>
        <dbReference type="ARBA" id="ARBA00023125"/>
    </source>
</evidence>
<protein>
    <submittedName>
        <fullName evidence="5">Transcriptional regulator</fullName>
    </submittedName>
</protein>
<keyword evidence="3" id="KW-0804">Transcription</keyword>
<dbReference type="Pfam" id="PF00717">
    <property type="entry name" value="Peptidase_S24"/>
    <property type="match status" value="1"/>
</dbReference>
<accession>A0AB39C9S5</accession>
<reference evidence="5" key="1">
    <citation type="journal article" date="2024" name="Genome Announc.">
        <title>Genome sequence of H905.</title>
        <authorList>
            <person name="Whistler C."/>
            <person name="Calawa J."/>
        </authorList>
    </citation>
    <scope>NUCLEOTIDE SEQUENCE</scope>
</reference>
<dbReference type="PANTHER" id="PTHR40661:SF3">
    <property type="entry name" value="FELS-1 PROPHAGE TRANSCRIPTIONAL REGULATOR"/>
    <property type="match status" value="1"/>
</dbReference>
<dbReference type="PROSITE" id="PS50943">
    <property type="entry name" value="HTH_CROC1"/>
    <property type="match status" value="1"/>
</dbReference>
<sequence>MRQPTKEIIGDRLRSLRMGKGWTAKEAAAAATLVAGTNISAGRWQNWECASRAPSLELFPYLAKTLDTTPEYLASWKSEPGIGVETNKYILANLEPGGSNDDIAFNVEALKRHGLHEHKLKLITINDEAMNTHFTHGDLVLVNRADTHITGAGIYALESDNSVFLRYVRREPGVGFVVYADDTKHAPDRTFTNDEFQQIQIIGRYVFKATWAS</sequence>
<dbReference type="CDD" id="cd00093">
    <property type="entry name" value="HTH_XRE"/>
    <property type="match status" value="1"/>
</dbReference>
<dbReference type="EMBL" id="PP986400">
    <property type="protein sequence ID" value="XDJ03450.1"/>
    <property type="molecule type" value="Genomic_DNA"/>
</dbReference>
<evidence type="ECO:0000313" key="5">
    <source>
        <dbReference type="EMBL" id="XDJ03450.1"/>
    </source>
</evidence>
<dbReference type="GO" id="GO:0003677">
    <property type="term" value="F:DNA binding"/>
    <property type="evidence" value="ECO:0007669"/>
    <property type="project" value="UniProtKB-KW"/>
</dbReference>
<dbReference type="Gene3D" id="1.10.260.40">
    <property type="entry name" value="lambda repressor-like DNA-binding domains"/>
    <property type="match status" value="1"/>
</dbReference>
<dbReference type="InterPro" id="IPR036286">
    <property type="entry name" value="LexA/Signal_pep-like_sf"/>
</dbReference>
<keyword evidence="1" id="KW-0805">Transcription regulation</keyword>
<dbReference type="InterPro" id="IPR010982">
    <property type="entry name" value="Lambda_DNA-bd_dom_sf"/>
</dbReference>
<dbReference type="SUPFAM" id="SSF47413">
    <property type="entry name" value="lambda repressor-like DNA-binding domains"/>
    <property type="match status" value="1"/>
</dbReference>
<dbReference type="CDD" id="cd06529">
    <property type="entry name" value="S24_LexA-like"/>
    <property type="match status" value="1"/>
</dbReference>
<feature type="domain" description="HTH cro/C1-type" evidence="4">
    <location>
        <begin position="13"/>
        <end position="73"/>
    </location>
</feature>
<organism evidence="5">
    <name type="scientific">Aliivibrio phage vB_Alvi_H905</name>
    <dbReference type="NCBI Taxonomy" id="3234039"/>
    <lineage>
        <taxon>Viruses</taxon>
    </lineage>
</organism>
<dbReference type="Gene3D" id="2.10.109.10">
    <property type="entry name" value="Umud Fragment, subunit A"/>
    <property type="match status" value="1"/>
</dbReference>
<evidence type="ECO:0000256" key="3">
    <source>
        <dbReference type="ARBA" id="ARBA00023163"/>
    </source>
</evidence>
<evidence type="ECO:0000259" key="4">
    <source>
        <dbReference type="PROSITE" id="PS50943"/>
    </source>
</evidence>
<reference evidence="5" key="2">
    <citation type="submission" date="2024-07" db="EMBL/GenBank/DDBJ databases">
        <authorList>
            <person name="Foxall R."/>
        </authorList>
    </citation>
    <scope>NUCLEOTIDE SEQUENCE</scope>
</reference>
<dbReference type="SUPFAM" id="SSF51306">
    <property type="entry name" value="LexA/Signal peptidase"/>
    <property type="match status" value="1"/>
</dbReference>
<name>A0AB39C9S5_9VIRU</name>
<gene>
    <name evidence="5" type="ORF">H905_00032</name>
</gene>
<keyword evidence="2" id="KW-0238">DNA-binding</keyword>
<dbReference type="InterPro" id="IPR015927">
    <property type="entry name" value="Peptidase_S24_S26A/B/C"/>
</dbReference>